<feature type="compositionally biased region" description="Low complexity" evidence="1">
    <location>
        <begin position="48"/>
        <end position="63"/>
    </location>
</feature>
<accession>A0A9N8DAP7</accession>
<keyword evidence="4" id="KW-1185">Reference proteome</keyword>
<feature type="chain" id="PRO_5040474936" evidence="2">
    <location>
        <begin position="24"/>
        <end position="304"/>
    </location>
</feature>
<organism evidence="3 4">
    <name type="scientific">Seminavis robusta</name>
    <dbReference type="NCBI Taxonomy" id="568900"/>
    <lineage>
        <taxon>Eukaryota</taxon>
        <taxon>Sar</taxon>
        <taxon>Stramenopiles</taxon>
        <taxon>Ochrophyta</taxon>
        <taxon>Bacillariophyta</taxon>
        <taxon>Bacillariophyceae</taxon>
        <taxon>Bacillariophycidae</taxon>
        <taxon>Naviculales</taxon>
        <taxon>Naviculaceae</taxon>
        <taxon>Seminavis</taxon>
    </lineage>
</organism>
<feature type="compositionally biased region" description="Low complexity" evidence="1">
    <location>
        <begin position="124"/>
        <end position="137"/>
    </location>
</feature>
<proteinExistence type="predicted"/>
<feature type="signal peptide" evidence="2">
    <location>
        <begin position="1"/>
        <end position="23"/>
    </location>
</feature>
<reference evidence="3" key="1">
    <citation type="submission" date="2020-06" db="EMBL/GenBank/DDBJ databases">
        <authorList>
            <consortium name="Plant Systems Biology data submission"/>
        </authorList>
    </citation>
    <scope>NUCLEOTIDE SEQUENCE</scope>
    <source>
        <strain evidence="3">D6</strain>
    </source>
</reference>
<protein>
    <submittedName>
        <fullName evidence="3">Uncharacterized protein</fullName>
    </submittedName>
</protein>
<evidence type="ECO:0000313" key="4">
    <source>
        <dbReference type="Proteomes" id="UP001153069"/>
    </source>
</evidence>
<evidence type="ECO:0000256" key="2">
    <source>
        <dbReference type="SAM" id="SignalP"/>
    </source>
</evidence>
<evidence type="ECO:0000256" key="1">
    <source>
        <dbReference type="SAM" id="MobiDB-lite"/>
    </source>
</evidence>
<keyword evidence="2" id="KW-0732">Signal</keyword>
<feature type="region of interest" description="Disordered" evidence="1">
    <location>
        <begin position="35"/>
        <end position="73"/>
    </location>
</feature>
<sequence>MKTSSFGSLLVVLLLGSVDVGCGFSYSPGVGNTNTGGGKVGSNAPPAGVSGSSGTVSTRVSTGEPKVPFSQKQSVSKDGKNAFMVPEYYETFPLGYRPANTRRSPNVEFTGSGSTFNSRDRPFSSYTSSSASNSYAQSPFDSGNRGYGFGENSFSSPDVTYGYQGYPYPYRGQPSREYLGGTAGAAYGYYGYPNYNYNYGNNYNSNYGYNPWYSHQNQYAPYDSARYARHRPHYYQNINSYNGANAKYYVNRNNGQVHSNPTYSSNSYYYNRNNNSNNYLYRQNLNGQTAYTLDRSRNNGLMYY</sequence>
<dbReference type="AlphaFoldDB" id="A0A9N8DAP7"/>
<comment type="caution">
    <text evidence="3">The sequence shown here is derived from an EMBL/GenBank/DDBJ whole genome shotgun (WGS) entry which is preliminary data.</text>
</comment>
<dbReference type="Proteomes" id="UP001153069">
    <property type="component" value="Unassembled WGS sequence"/>
</dbReference>
<feature type="region of interest" description="Disordered" evidence="1">
    <location>
        <begin position="103"/>
        <end position="137"/>
    </location>
</feature>
<feature type="compositionally biased region" description="Polar residues" evidence="1">
    <location>
        <begin position="103"/>
        <end position="117"/>
    </location>
</feature>
<gene>
    <name evidence="3" type="ORF">SEMRO_60_G034550.1</name>
</gene>
<evidence type="ECO:0000313" key="3">
    <source>
        <dbReference type="EMBL" id="CAB9499402.1"/>
    </source>
</evidence>
<name>A0A9N8DAP7_9STRA</name>
<dbReference type="EMBL" id="CAICTM010000059">
    <property type="protein sequence ID" value="CAB9499402.1"/>
    <property type="molecule type" value="Genomic_DNA"/>
</dbReference>